<feature type="compositionally biased region" description="Basic and acidic residues" evidence="1">
    <location>
        <begin position="75"/>
        <end position="86"/>
    </location>
</feature>
<dbReference type="Proteomes" id="UP001321445">
    <property type="component" value="Chromosome"/>
</dbReference>
<evidence type="ECO:0000313" key="2">
    <source>
        <dbReference type="EMBL" id="BDY13876.1"/>
    </source>
</evidence>
<organism evidence="2 3">
    <name type="scientific">Hydrogenimonas cancrithermarum</name>
    <dbReference type="NCBI Taxonomy" id="2993563"/>
    <lineage>
        <taxon>Bacteria</taxon>
        <taxon>Pseudomonadati</taxon>
        <taxon>Campylobacterota</taxon>
        <taxon>Epsilonproteobacteria</taxon>
        <taxon>Campylobacterales</taxon>
        <taxon>Hydrogenimonadaceae</taxon>
        <taxon>Hydrogenimonas</taxon>
    </lineage>
</organism>
<dbReference type="EMBL" id="AP027370">
    <property type="protein sequence ID" value="BDY13876.1"/>
    <property type="molecule type" value="Genomic_DNA"/>
</dbReference>
<reference evidence="2 3" key="1">
    <citation type="submission" date="2023-03" db="EMBL/GenBank/DDBJ databases">
        <title>Description of Hydrogenimonas sp. ISO32.</title>
        <authorList>
            <person name="Mino S."/>
            <person name="Fukazawa S."/>
            <person name="Sawabe T."/>
        </authorList>
    </citation>
    <scope>NUCLEOTIDE SEQUENCE [LARGE SCALE GENOMIC DNA]</scope>
    <source>
        <strain evidence="2 3">ISO32</strain>
    </source>
</reference>
<dbReference type="RefSeq" id="WP_286336818.1">
    <property type="nucleotide sequence ID" value="NZ_AP027370.1"/>
</dbReference>
<sequence>MAKVKYSAGLAEEYENLYRECVATRSRFDEIDRLVDNILNHKNRYVNVATEVGAPWYFIAAIHTMESSQDFTKHLHNGDPLTDRTKHVPAGRPKQGTPPFTWEESAVDAMKMRGVDKVPQWPLPRLLYELEGYNGWGYRLYHPHVLSPYLWSWSNHYTSGKYIADGRWSDTAKSRQCGSAVLLHRMEERGEIELAEITEPLFIYSDHPIPEAEKLQRFLNKFPGIALRVDGWPGKRTSDAVKRLFGFYLKNDPRRDD</sequence>
<proteinExistence type="predicted"/>
<keyword evidence="3" id="KW-1185">Reference proteome</keyword>
<feature type="region of interest" description="Disordered" evidence="1">
    <location>
        <begin position="75"/>
        <end position="100"/>
    </location>
</feature>
<name>A0ABM8FPG9_9BACT</name>
<gene>
    <name evidence="2" type="ORF">HCR_21880</name>
</gene>
<protein>
    <submittedName>
        <fullName evidence="2">Uncharacterized protein</fullName>
    </submittedName>
</protein>
<accession>A0ABM8FPG9</accession>
<evidence type="ECO:0000256" key="1">
    <source>
        <dbReference type="SAM" id="MobiDB-lite"/>
    </source>
</evidence>
<evidence type="ECO:0000313" key="3">
    <source>
        <dbReference type="Proteomes" id="UP001321445"/>
    </source>
</evidence>